<dbReference type="Gene3D" id="3.40.630.30">
    <property type="match status" value="1"/>
</dbReference>
<evidence type="ECO:0000256" key="1">
    <source>
        <dbReference type="ARBA" id="ARBA00022679"/>
    </source>
</evidence>
<organism evidence="3 4">
    <name type="scientific">Halomonas elongata</name>
    <dbReference type="NCBI Taxonomy" id="2746"/>
    <lineage>
        <taxon>Bacteria</taxon>
        <taxon>Pseudomonadati</taxon>
        <taxon>Pseudomonadota</taxon>
        <taxon>Gammaproteobacteria</taxon>
        <taxon>Oceanospirillales</taxon>
        <taxon>Halomonadaceae</taxon>
        <taxon>Halomonas</taxon>
    </lineage>
</organism>
<dbReference type="Pfam" id="PF00583">
    <property type="entry name" value="Acetyltransf_1"/>
    <property type="match status" value="1"/>
</dbReference>
<dbReference type="PANTHER" id="PTHR13947">
    <property type="entry name" value="GNAT FAMILY N-ACETYLTRANSFERASE"/>
    <property type="match status" value="1"/>
</dbReference>
<gene>
    <name evidence="3" type="primary">yvbK</name>
    <name evidence="3" type="ORF">A8U91_04148</name>
</gene>
<protein>
    <submittedName>
        <fullName evidence="3">Putative N-acetyltransferase YvbK</fullName>
        <ecNumber evidence="3">2.3.1.-</ecNumber>
    </submittedName>
</protein>
<evidence type="ECO:0000259" key="2">
    <source>
        <dbReference type="PROSITE" id="PS51186"/>
    </source>
</evidence>
<dbReference type="CDD" id="cd04301">
    <property type="entry name" value="NAT_SF"/>
    <property type="match status" value="1"/>
</dbReference>
<dbReference type="InterPro" id="IPR016181">
    <property type="entry name" value="Acyl_CoA_acyltransferase"/>
</dbReference>
<dbReference type="PROSITE" id="PS51186">
    <property type="entry name" value="GNAT"/>
    <property type="match status" value="1"/>
</dbReference>
<evidence type="ECO:0000313" key="3">
    <source>
        <dbReference type="EMBL" id="OBX35077.1"/>
    </source>
</evidence>
<dbReference type="InterPro" id="IPR050769">
    <property type="entry name" value="NAT_camello-type"/>
</dbReference>
<proteinExistence type="predicted"/>
<dbReference type="AlphaFoldDB" id="A0A1B8NYJ3"/>
<keyword evidence="1 3" id="KW-0808">Transferase</keyword>
<keyword evidence="3" id="KW-0012">Acyltransferase</keyword>
<dbReference type="EMBL" id="MAJD01000002">
    <property type="protein sequence ID" value="OBX35077.1"/>
    <property type="molecule type" value="Genomic_DNA"/>
</dbReference>
<name>A0A1B8NYJ3_HALEL</name>
<comment type="caution">
    <text evidence="3">The sequence shown here is derived from an EMBL/GenBank/DDBJ whole genome shotgun (WGS) entry which is preliminary data.</text>
</comment>
<feature type="domain" description="N-acetyltransferase" evidence="2">
    <location>
        <begin position="2"/>
        <end position="149"/>
    </location>
</feature>
<evidence type="ECO:0000313" key="4">
    <source>
        <dbReference type="Proteomes" id="UP000092504"/>
    </source>
</evidence>
<dbReference type="Proteomes" id="UP000092504">
    <property type="component" value="Unassembled WGS sequence"/>
</dbReference>
<dbReference type="RefSeq" id="WP_065241776.1">
    <property type="nucleotide sequence ID" value="NZ_CP142770.1"/>
</dbReference>
<dbReference type="SUPFAM" id="SSF55729">
    <property type="entry name" value="Acyl-CoA N-acyltransferases (Nat)"/>
    <property type="match status" value="1"/>
</dbReference>
<reference evidence="3 4" key="1">
    <citation type="submission" date="2016-06" db="EMBL/GenBank/DDBJ databases">
        <title>Genome sequence of halotolerant plant growth promoting strain of Halomonas elongata HEK1 isolated from salterns of Rann of Kutch, Gujarat, India.</title>
        <authorList>
            <person name="Gaba S."/>
            <person name="Singh R.N."/>
            <person name="Abrol S."/>
            <person name="Kaushik R."/>
            <person name="Saxena A.K."/>
        </authorList>
    </citation>
    <scope>NUCLEOTIDE SEQUENCE [LARGE SCALE GENOMIC DNA]</scope>
    <source>
        <strain evidence="3 4">HEK1</strain>
    </source>
</reference>
<dbReference type="PATRIC" id="fig|2746.7.peg.4266"/>
<accession>A0A1B8NYJ3</accession>
<sequence>MPTFSRVAPQELPMPLLLLADPSEHHIATYLEGALCYLASEQGQPVGACVLNVNRDGVLELFNIAVAIEAQAQGIGSALLEHVIADARAQGYARIELGTGTFGHQLAFYQRAGFRVESVIRDHFLDHYDEPIHEQGIQHKDMLRLALTL</sequence>
<dbReference type="EC" id="2.3.1.-" evidence="3"/>
<dbReference type="PANTHER" id="PTHR13947:SF37">
    <property type="entry name" value="LD18367P"/>
    <property type="match status" value="1"/>
</dbReference>
<dbReference type="InterPro" id="IPR000182">
    <property type="entry name" value="GNAT_dom"/>
</dbReference>
<dbReference type="GO" id="GO:0008080">
    <property type="term" value="F:N-acetyltransferase activity"/>
    <property type="evidence" value="ECO:0007669"/>
    <property type="project" value="InterPro"/>
</dbReference>